<dbReference type="Proteomes" id="UP000502617">
    <property type="component" value="Segment"/>
</dbReference>
<reference evidence="1 2" key="1">
    <citation type="submission" date="2020-03" db="EMBL/GenBank/DDBJ databases">
        <title>The Isolation and Genome Sequence of a Novel Cyanophage S-N03 from the Huanghai Sea, China.</title>
        <authorList>
            <person name="Jiang T."/>
        </authorList>
    </citation>
    <scope>NUCLEOTIDE SEQUENCE [LARGE SCALE GENOMIC DNA]</scope>
</reference>
<organism evidence="1 2">
    <name type="scientific">Synechococcus phage S-N03</name>
    <dbReference type="NCBI Taxonomy" id="2718943"/>
    <lineage>
        <taxon>Viruses</taxon>
        <taxon>Duplodnaviria</taxon>
        <taxon>Heunggongvirae</taxon>
        <taxon>Uroviricota</taxon>
        <taxon>Caudoviricetes</taxon>
        <taxon>Pantevenvirales</taxon>
        <taxon>Kyanoviridae</taxon>
        <taxon>Huanghaivirus</taxon>
        <taxon>Huanghaivirus snothree</taxon>
    </lineage>
</organism>
<dbReference type="KEGG" id="vg:77945347"/>
<accession>A0A6G8R613</accession>
<sequence length="46" mass="5275">MPDTLPLDSDIVIEVDDGTFVRTEADKRKVCGYLPYDSDIVIEWDE</sequence>
<evidence type="ECO:0000313" key="2">
    <source>
        <dbReference type="Proteomes" id="UP000502617"/>
    </source>
</evidence>
<evidence type="ECO:0000313" key="1">
    <source>
        <dbReference type="EMBL" id="QIN96813.1"/>
    </source>
</evidence>
<dbReference type="EMBL" id="MT162466">
    <property type="protein sequence ID" value="QIN96813.1"/>
    <property type="molecule type" value="Genomic_DNA"/>
</dbReference>
<protein>
    <submittedName>
        <fullName evidence="1">Uncharacterized protein</fullName>
    </submittedName>
</protein>
<dbReference type="GeneID" id="77945347"/>
<name>A0A6G8R613_9CAUD</name>
<keyword evidence="2" id="KW-1185">Reference proteome</keyword>
<dbReference type="RefSeq" id="YP_010669193.1">
    <property type="nucleotide sequence ID" value="NC_070959.1"/>
</dbReference>
<proteinExistence type="predicted"/>